<evidence type="ECO:0000313" key="6">
    <source>
        <dbReference type="EMBL" id="KAK5786194.1"/>
    </source>
</evidence>
<evidence type="ECO:0000256" key="1">
    <source>
        <dbReference type="ARBA" id="ARBA00004123"/>
    </source>
</evidence>
<feature type="compositionally biased region" description="Polar residues" evidence="4">
    <location>
        <begin position="76"/>
        <end position="95"/>
    </location>
</feature>
<keyword evidence="3" id="KW-0539">Nucleus</keyword>
<dbReference type="PANTHER" id="PTHR46159">
    <property type="entry name" value="PROTEIN TESMIN/TSO1-LIKE CXC 2"/>
    <property type="match status" value="1"/>
</dbReference>
<dbReference type="Proteomes" id="UP001358586">
    <property type="component" value="Chromosome 11"/>
</dbReference>
<feature type="region of interest" description="Disordered" evidence="4">
    <location>
        <begin position="1"/>
        <end position="151"/>
    </location>
</feature>
<comment type="caution">
    <text evidence="6">The sequence shown here is derived from an EMBL/GenBank/DDBJ whole genome shotgun (WGS) entry which is preliminary data.</text>
</comment>
<feature type="domain" description="CRC" evidence="5">
    <location>
        <begin position="450"/>
        <end position="575"/>
    </location>
</feature>
<dbReference type="PANTHER" id="PTHR46159:SF18">
    <property type="entry name" value="CRC DOMAIN-CONTAINING PROTEIN"/>
    <property type="match status" value="1"/>
</dbReference>
<organism evidence="6 7">
    <name type="scientific">Gossypium arboreum</name>
    <name type="common">Tree cotton</name>
    <name type="synonym">Gossypium nanking</name>
    <dbReference type="NCBI Taxonomy" id="29729"/>
    <lineage>
        <taxon>Eukaryota</taxon>
        <taxon>Viridiplantae</taxon>
        <taxon>Streptophyta</taxon>
        <taxon>Embryophyta</taxon>
        <taxon>Tracheophyta</taxon>
        <taxon>Spermatophyta</taxon>
        <taxon>Magnoliopsida</taxon>
        <taxon>eudicotyledons</taxon>
        <taxon>Gunneridae</taxon>
        <taxon>Pentapetalae</taxon>
        <taxon>rosids</taxon>
        <taxon>malvids</taxon>
        <taxon>Malvales</taxon>
        <taxon>Malvaceae</taxon>
        <taxon>Malvoideae</taxon>
        <taxon>Gossypium</taxon>
    </lineage>
</organism>
<name>A0ABR0N9C9_GOSAR</name>
<proteinExistence type="inferred from homology"/>
<gene>
    <name evidence="6" type="ORF">PVK06_040826</name>
</gene>
<feature type="compositionally biased region" description="Low complexity" evidence="4">
    <location>
        <begin position="101"/>
        <end position="132"/>
    </location>
</feature>
<dbReference type="PROSITE" id="PS51634">
    <property type="entry name" value="CRC"/>
    <property type="match status" value="1"/>
</dbReference>
<evidence type="ECO:0000256" key="2">
    <source>
        <dbReference type="ARBA" id="ARBA00007267"/>
    </source>
</evidence>
<dbReference type="InterPro" id="IPR044522">
    <property type="entry name" value="TSO1-like"/>
</dbReference>
<protein>
    <recommendedName>
        <fullName evidence="5">CRC domain-containing protein</fullName>
    </recommendedName>
</protein>
<accession>A0ABR0N9C9</accession>
<keyword evidence="7" id="KW-1185">Reference proteome</keyword>
<comment type="subcellular location">
    <subcellularLocation>
        <location evidence="1">Nucleus</location>
    </subcellularLocation>
</comment>
<feature type="compositionally biased region" description="Polar residues" evidence="4">
    <location>
        <begin position="45"/>
        <end position="61"/>
    </location>
</feature>
<reference evidence="6 7" key="1">
    <citation type="submission" date="2023-03" db="EMBL/GenBank/DDBJ databases">
        <title>WGS of Gossypium arboreum.</title>
        <authorList>
            <person name="Yu D."/>
        </authorList>
    </citation>
    <scope>NUCLEOTIDE SEQUENCE [LARGE SCALE GENOMIC DNA]</scope>
    <source>
        <tissue evidence="6">Leaf</tissue>
    </source>
</reference>
<feature type="region of interest" description="Disordered" evidence="4">
    <location>
        <begin position="616"/>
        <end position="640"/>
    </location>
</feature>
<evidence type="ECO:0000313" key="7">
    <source>
        <dbReference type="Proteomes" id="UP001358586"/>
    </source>
</evidence>
<evidence type="ECO:0000259" key="5">
    <source>
        <dbReference type="PROSITE" id="PS51634"/>
    </source>
</evidence>
<sequence length="640" mass="69948">MESSRNAIEASSPATSPLEKETTPATSPPEKVTTPATSPPEKGTTPATSPPENETTPATSPSEKETTPVTFPPEKVTTSSTSPLEKVTTPATATSPPEKVTTPATATSPPAKETTPATSPPAKETTPATSPSEKVTTSEKKSPVSEFLNRLSPIMPSRARASLRNQRLSEFSFTSISSLVNSPPLNAHQRPICLSFVERDEIGGSSSNGHNQDDSMIKNGKYWAPHGETRGACFNTSEVTTEKTKDNANDGVVEISGDERWRRMLDFSNGHNQGDSMIKNGEYWAPHDETRGACFNASEVTTEKTKDNANDGVVEISGDERWCRMLDFSSKNIPEHVESDEFLEHVSQGFDSQPTFLGGNQVMSIPLPSYILPLNHHPFISPAGGVVPLNHHPFISPAGRVSDHVDSDHQGGRVPEKMEDSQEMSFLHLLRTVGFVEFRNKETFPVKIQAWKHCNCIRSRCVKLYCECFAAGIYCDNCACQNCLNNPDYDDTVLDTRQQIELRNPLAFASPVVFPSNDSPNVTGHGNLMNAGSPRHRRGCKCKRTKCLKKYCDCYRAEVGCSAICNCEDCDNSFGKKPVMSDSTLVGTPNPFSSVWEKLADKIHLTVSAHPHSRAHEMKDCQNVSQAESEKGTNLHSPLP</sequence>
<evidence type="ECO:0000256" key="3">
    <source>
        <dbReference type="ARBA" id="ARBA00023242"/>
    </source>
</evidence>
<dbReference type="InterPro" id="IPR033467">
    <property type="entry name" value="Tesmin/TSO1-like_CXC"/>
</dbReference>
<evidence type="ECO:0000256" key="4">
    <source>
        <dbReference type="SAM" id="MobiDB-lite"/>
    </source>
</evidence>
<dbReference type="EMBL" id="JARKNE010000011">
    <property type="protein sequence ID" value="KAK5786194.1"/>
    <property type="molecule type" value="Genomic_DNA"/>
</dbReference>
<comment type="similarity">
    <text evidence="2">Belongs to the lin-54 family.</text>
</comment>
<dbReference type="Pfam" id="PF03638">
    <property type="entry name" value="TCR"/>
    <property type="match status" value="2"/>
</dbReference>
<dbReference type="InterPro" id="IPR005172">
    <property type="entry name" value="CRC"/>
</dbReference>
<dbReference type="SMART" id="SM01114">
    <property type="entry name" value="CXC"/>
    <property type="match status" value="2"/>
</dbReference>